<sequence length="187" mass="21888">MNRKSLGIHLMNRLSYPKKFTPIGFLFAIPLTLVMYLLISKLNSRVDFSQKEIYGNQYLRPLRQLREYIPQLQLLNSQGLNPNLITSESPTDLKAKIDKNFQSLANTDRQLGNILMSSDKFNKIYQDWQNFKLHRSQWSLETYDFVYQRLAADINRLSARVGDTSHLILEPDIDTYYLMDAILLKLP</sequence>
<dbReference type="AlphaFoldDB" id="K9VN45"/>
<gene>
    <name evidence="2" type="ORF">Osc7112_4605</name>
</gene>
<keyword evidence="1" id="KW-1133">Transmembrane helix</keyword>
<dbReference type="RefSeq" id="WP_015178137.1">
    <property type="nucleotide sequence ID" value="NC_019729.1"/>
</dbReference>
<keyword evidence="1" id="KW-0812">Transmembrane</keyword>
<dbReference type="eggNOG" id="COG3850">
    <property type="taxonomic scope" value="Bacteria"/>
</dbReference>
<feature type="transmembrane region" description="Helical" evidence="1">
    <location>
        <begin position="20"/>
        <end position="39"/>
    </location>
</feature>
<organism evidence="2 3">
    <name type="scientific">Phormidium nigroviride PCC 7112</name>
    <dbReference type="NCBI Taxonomy" id="179408"/>
    <lineage>
        <taxon>Bacteria</taxon>
        <taxon>Bacillati</taxon>
        <taxon>Cyanobacteriota</taxon>
        <taxon>Cyanophyceae</taxon>
        <taxon>Oscillatoriophycideae</taxon>
        <taxon>Oscillatoriales</taxon>
        <taxon>Oscillatoriaceae</taxon>
        <taxon>Phormidium</taxon>
    </lineage>
</organism>
<evidence type="ECO:0000313" key="3">
    <source>
        <dbReference type="Proteomes" id="UP000010478"/>
    </source>
</evidence>
<reference evidence="2 3" key="1">
    <citation type="submission" date="2012-05" db="EMBL/GenBank/DDBJ databases">
        <title>Finished chromosome of genome of Oscillatoria sp. PCC 7112.</title>
        <authorList>
            <consortium name="US DOE Joint Genome Institute"/>
            <person name="Gugger M."/>
            <person name="Coursin T."/>
            <person name="Rippka R."/>
            <person name="Tandeau De Marsac N."/>
            <person name="Huntemann M."/>
            <person name="Wei C.-L."/>
            <person name="Han J."/>
            <person name="Detter J.C."/>
            <person name="Han C."/>
            <person name="Tapia R."/>
            <person name="Davenport K."/>
            <person name="Daligault H."/>
            <person name="Erkkila T."/>
            <person name="Gu W."/>
            <person name="Munk A.C.C."/>
            <person name="Teshima H."/>
            <person name="Xu Y."/>
            <person name="Chain P."/>
            <person name="Chen A."/>
            <person name="Krypides N."/>
            <person name="Mavromatis K."/>
            <person name="Markowitz V."/>
            <person name="Szeto E."/>
            <person name="Ivanova N."/>
            <person name="Mikhailova N."/>
            <person name="Ovchinnikova G."/>
            <person name="Pagani I."/>
            <person name="Pati A."/>
            <person name="Goodwin L."/>
            <person name="Peters L."/>
            <person name="Pitluck S."/>
            <person name="Woyke T."/>
            <person name="Kerfeld C."/>
        </authorList>
    </citation>
    <scope>NUCLEOTIDE SEQUENCE [LARGE SCALE GENOMIC DNA]</scope>
    <source>
        <strain evidence="2 3">PCC 7112</strain>
    </source>
</reference>
<proteinExistence type="predicted"/>
<dbReference type="OrthoDB" id="9802500at2"/>
<dbReference type="Proteomes" id="UP000010478">
    <property type="component" value="Chromosome"/>
</dbReference>
<keyword evidence="3" id="KW-1185">Reference proteome</keyword>
<protein>
    <submittedName>
        <fullName evidence="2">Protein serine/threonine phosphatase</fullName>
    </submittedName>
</protein>
<dbReference type="KEGG" id="oni:Osc7112_4605"/>
<name>K9VN45_9CYAN</name>
<evidence type="ECO:0000313" key="2">
    <source>
        <dbReference type="EMBL" id="AFZ08897.1"/>
    </source>
</evidence>
<dbReference type="HOGENOM" id="CLU_1446309_0_0_3"/>
<keyword evidence="1" id="KW-0472">Membrane</keyword>
<dbReference type="STRING" id="179408.Osc7112_4605"/>
<evidence type="ECO:0000256" key="1">
    <source>
        <dbReference type="SAM" id="Phobius"/>
    </source>
</evidence>
<accession>K9VN45</accession>
<dbReference type="EMBL" id="CP003614">
    <property type="protein sequence ID" value="AFZ08897.1"/>
    <property type="molecule type" value="Genomic_DNA"/>
</dbReference>